<accession>A0A381UMU0</accession>
<name>A0A381UMU0_9ZZZZ</name>
<reference evidence="1" key="1">
    <citation type="submission" date="2018-05" db="EMBL/GenBank/DDBJ databases">
        <authorList>
            <person name="Lanie J.A."/>
            <person name="Ng W.-L."/>
            <person name="Kazmierczak K.M."/>
            <person name="Andrzejewski T.M."/>
            <person name="Davidsen T.M."/>
            <person name="Wayne K.J."/>
            <person name="Tettelin H."/>
            <person name="Glass J.I."/>
            <person name="Rusch D."/>
            <person name="Podicherti R."/>
            <person name="Tsui H.-C.T."/>
            <person name="Winkler M.E."/>
        </authorList>
    </citation>
    <scope>NUCLEOTIDE SEQUENCE</scope>
</reference>
<sequence>MKKLMFFLLTQFVIGQEVMPIEIPLKGEANQQSLEMSGLAWYNDYLILMPQYVDKNEPGFYALTKSNINRWLDGNRSGALKPNKINLVTPKYDEIINGYQGFEALTFVGNKTYLIIESKDNGIMKSFLVKGDMDIRNNSLVIDSNKLEEIPLPQNIKNMGFESILKYKYRLMVLYEANGVNVNLESSALFYSSSLKSKGSIPLPNLEYRLTDVTEVDGKGHFWALNFFWPGERERLKPGDDFILENITQGKTHKQFEHVERLIEYKIRSDKVIRTSTPPIQLVLNKNSRNWEGLVRLDKKGFLMIVDEHPRTILAFVPKP</sequence>
<dbReference type="EMBL" id="UINC01006537">
    <property type="protein sequence ID" value="SVA28133.1"/>
    <property type="molecule type" value="Genomic_DNA"/>
</dbReference>
<evidence type="ECO:0000313" key="1">
    <source>
        <dbReference type="EMBL" id="SVA28133.1"/>
    </source>
</evidence>
<dbReference type="AlphaFoldDB" id="A0A381UMU0"/>
<proteinExistence type="predicted"/>
<gene>
    <name evidence="1" type="ORF">METZ01_LOCUS80987</name>
</gene>
<evidence type="ECO:0008006" key="2">
    <source>
        <dbReference type="Google" id="ProtNLM"/>
    </source>
</evidence>
<organism evidence="1">
    <name type="scientific">marine metagenome</name>
    <dbReference type="NCBI Taxonomy" id="408172"/>
    <lineage>
        <taxon>unclassified sequences</taxon>
        <taxon>metagenomes</taxon>
        <taxon>ecological metagenomes</taxon>
    </lineage>
</organism>
<protein>
    <recommendedName>
        <fullName evidence="2">Phytase-like domain-containing protein</fullName>
    </recommendedName>
</protein>